<evidence type="ECO:0000313" key="1">
    <source>
        <dbReference type="EMBL" id="KAJ9064800.1"/>
    </source>
</evidence>
<name>A0ACC2SR43_9FUNG</name>
<accession>A0ACC2SR43</accession>
<organism evidence="1 2">
    <name type="scientific">Entomophthora muscae</name>
    <dbReference type="NCBI Taxonomy" id="34485"/>
    <lineage>
        <taxon>Eukaryota</taxon>
        <taxon>Fungi</taxon>
        <taxon>Fungi incertae sedis</taxon>
        <taxon>Zoopagomycota</taxon>
        <taxon>Entomophthoromycotina</taxon>
        <taxon>Entomophthoromycetes</taxon>
        <taxon>Entomophthorales</taxon>
        <taxon>Entomophthoraceae</taxon>
        <taxon>Entomophthora</taxon>
    </lineage>
</organism>
<sequence length="87" mass="9350">MESASLSPLTGVTVPCSDPATMVLQSWGQIGNHCWEVAGSRNGLKKGWHLHEGVTIFFGHTSHKALVDLTQGNLIAIGGTHEKKNEE</sequence>
<protein>
    <submittedName>
        <fullName evidence="1">Uncharacterized protein</fullName>
    </submittedName>
</protein>
<proteinExistence type="predicted"/>
<keyword evidence="2" id="KW-1185">Reference proteome</keyword>
<dbReference type="EMBL" id="QTSX02004416">
    <property type="protein sequence ID" value="KAJ9064800.1"/>
    <property type="molecule type" value="Genomic_DNA"/>
</dbReference>
<evidence type="ECO:0000313" key="2">
    <source>
        <dbReference type="Proteomes" id="UP001165960"/>
    </source>
</evidence>
<gene>
    <name evidence="1" type="ORF">DSO57_1026556</name>
</gene>
<reference evidence="1" key="1">
    <citation type="submission" date="2022-04" db="EMBL/GenBank/DDBJ databases">
        <title>Genome of the entomopathogenic fungus Entomophthora muscae.</title>
        <authorList>
            <person name="Elya C."/>
            <person name="Lovett B.R."/>
            <person name="Lee E."/>
            <person name="Macias A.M."/>
            <person name="Hajek A.E."/>
            <person name="De Bivort B.L."/>
            <person name="Kasson M.T."/>
            <person name="De Fine Licht H.H."/>
            <person name="Stajich J.E."/>
        </authorList>
    </citation>
    <scope>NUCLEOTIDE SEQUENCE</scope>
    <source>
        <strain evidence="1">Berkeley</strain>
    </source>
</reference>
<dbReference type="Proteomes" id="UP001165960">
    <property type="component" value="Unassembled WGS sequence"/>
</dbReference>
<comment type="caution">
    <text evidence="1">The sequence shown here is derived from an EMBL/GenBank/DDBJ whole genome shotgun (WGS) entry which is preliminary data.</text>
</comment>